<evidence type="ECO:0000313" key="5">
    <source>
        <dbReference type="EMBL" id="WOO39415.1"/>
    </source>
</evidence>
<name>A0AAQ3L8U4_9BACT</name>
<dbReference type="PROSITE" id="PS51192">
    <property type="entry name" value="HELICASE_ATP_BIND_1"/>
    <property type="match status" value="1"/>
</dbReference>
<dbReference type="SMART" id="SM00490">
    <property type="entry name" value="HELICc"/>
    <property type="match status" value="1"/>
</dbReference>
<dbReference type="SUPFAM" id="SSF52540">
    <property type="entry name" value="P-loop containing nucleoside triphosphate hydrolases"/>
    <property type="match status" value="2"/>
</dbReference>
<dbReference type="GO" id="GO:0016787">
    <property type="term" value="F:hydrolase activity"/>
    <property type="evidence" value="ECO:0007669"/>
    <property type="project" value="UniProtKB-KW"/>
</dbReference>
<feature type="domain" description="Helicase C-terminal" evidence="4">
    <location>
        <begin position="669"/>
        <end position="824"/>
    </location>
</feature>
<dbReference type="RefSeq" id="WP_317831299.1">
    <property type="nucleotide sequence ID" value="NZ_CP136920.1"/>
</dbReference>
<dbReference type="KEGG" id="puo:RZN69_12390"/>
<feature type="domain" description="Helicase ATP-binding" evidence="3">
    <location>
        <begin position="397"/>
        <end position="551"/>
    </location>
</feature>
<keyword evidence="5" id="KW-0347">Helicase</keyword>
<evidence type="ECO:0000313" key="6">
    <source>
        <dbReference type="Proteomes" id="UP001304300"/>
    </source>
</evidence>
<evidence type="ECO:0000256" key="2">
    <source>
        <dbReference type="SAM" id="MobiDB-lite"/>
    </source>
</evidence>
<protein>
    <submittedName>
        <fullName evidence="5">DEAD/DEAH box helicase</fullName>
        <ecNumber evidence="5">3.6.4.-</ecNumber>
    </submittedName>
</protein>
<dbReference type="Pfam" id="PF00271">
    <property type="entry name" value="Helicase_C"/>
    <property type="match status" value="1"/>
</dbReference>
<dbReference type="Gene3D" id="3.40.50.300">
    <property type="entry name" value="P-loop containing nucleotide triphosphate hydrolases"/>
    <property type="match status" value="1"/>
</dbReference>
<dbReference type="CDD" id="cd18793">
    <property type="entry name" value="SF2_C_SNF"/>
    <property type="match status" value="1"/>
</dbReference>
<keyword evidence="5" id="KW-0067">ATP-binding</keyword>
<dbReference type="InterPro" id="IPR001650">
    <property type="entry name" value="Helicase_C-like"/>
</dbReference>
<proteinExistence type="predicted"/>
<evidence type="ECO:0000256" key="1">
    <source>
        <dbReference type="ARBA" id="ARBA00022801"/>
    </source>
</evidence>
<gene>
    <name evidence="5" type="ORF">RZN69_12390</name>
</gene>
<dbReference type="InterPro" id="IPR014001">
    <property type="entry name" value="Helicase_ATP-bd"/>
</dbReference>
<dbReference type="Pfam" id="PF00176">
    <property type="entry name" value="SNF2-rel_dom"/>
    <property type="match status" value="1"/>
</dbReference>
<dbReference type="EC" id="3.6.4.-" evidence="5"/>
<feature type="region of interest" description="Disordered" evidence="2">
    <location>
        <begin position="110"/>
        <end position="154"/>
    </location>
</feature>
<reference evidence="5 6" key="1">
    <citation type="submission" date="2023-10" db="EMBL/GenBank/DDBJ databases">
        <title>Rubellicoccus peritrichatus gen. nov., sp. nov., isolated from an algae of coral reef tank.</title>
        <authorList>
            <person name="Luo J."/>
        </authorList>
    </citation>
    <scope>NUCLEOTIDE SEQUENCE [LARGE SCALE GENOMIC DNA]</scope>
    <source>
        <strain evidence="5 6">CR14</strain>
    </source>
</reference>
<keyword evidence="5" id="KW-0547">Nucleotide-binding</keyword>
<dbReference type="PROSITE" id="PS51194">
    <property type="entry name" value="HELICASE_CTER"/>
    <property type="match status" value="1"/>
</dbReference>
<dbReference type="GO" id="GO:0005524">
    <property type="term" value="F:ATP binding"/>
    <property type="evidence" value="ECO:0007669"/>
    <property type="project" value="InterPro"/>
</dbReference>
<dbReference type="PANTHER" id="PTHR10799">
    <property type="entry name" value="SNF2/RAD54 HELICASE FAMILY"/>
    <property type="match status" value="1"/>
</dbReference>
<dbReference type="EMBL" id="CP136920">
    <property type="protein sequence ID" value="WOO39415.1"/>
    <property type="molecule type" value="Genomic_DNA"/>
</dbReference>
<dbReference type="InterPro" id="IPR000330">
    <property type="entry name" value="SNF2_N"/>
</dbReference>
<dbReference type="Proteomes" id="UP001304300">
    <property type="component" value="Chromosome"/>
</dbReference>
<accession>A0AAQ3L8U4</accession>
<dbReference type="Gene3D" id="3.40.50.10810">
    <property type="entry name" value="Tandem AAA-ATPase domain"/>
    <property type="match status" value="1"/>
</dbReference>
<dbReference type="SMART" id="SM00487">
    <property type="entry name" value="DEXDc"/>
    <property type="match status" value="1"/>
</dbReference>
<keyword evidence="1 5" id="KW-0378">Hydrolase</keyword>
<organism evidence="5 6">
    <name type="scientific">Rubellicoccus peritrichatus</name>
    <dbReference type="NCBI Taxonomy" id="3080537"/>
    <lineage>
        <taxon>Bacteria</taxon>
        <taxon>Pseudomonadati</taxon>
        <taxon>Verrucomicrobiota</taxon>
        <taxon>Opitutia</taxon>
        <taxon>Puniceicoccales</taxon>
        <taxon>Cerasicoccaceae</taxon>
        <taxon>Rubellicoccus</taxon>
    </lineage>
</organism>
<sequence>MNTRAIKRLYSGTALEAWLTRLDCDWEQLFESEILKTARELYLDCAVREIELGEEDAIIHVRSDELEGYAVIDWNGTGPTIRSSTDDAEFGQTLAAAGLYEIEELVGDEATDLPQVKRPEKTEEPEEDSANQRTKLGDIPQKPKASPAENEKPPRTLLVTFQADSNGLNFQTFWEDKGKRRIPALGKGSEAAGELTNTERELVIRLASAARRASFRFRTDDSRYWLSNVEAAPSFIRRELPKWSHHFQVELPNDVKRLSKGVQEANITATASLGKDQNISIDWLVELDGNRLSGAEARRLISNGGTTLLLPGQGLANLSSRAAAVAESWREVASLFADGAFPRYLVFSLFGAEEVHLKFDETITSWRDKLLNPETNRDGELLNLLRDYQRYGIQWMAHLASNDCHGLLADEMGLGKTLQVLSLLNWKSVGDLPSLVVCPASVIPVWQMEVKRFFPHLRVAVLGKESTFADTFGIDLWVASYTQLRRHKHLLANSEFAYAVLDEAQFIKNPDAKVTQACLSIKSKHRLALTGTPVENRLLDVWTLFRFLMPGLLGSRRRFENAVATDSEALLKRLRGQIGPFVLRRTKAEVANELPEKLQSEILCPMSGLQRSEYDRLAKEGLSKFGDDLRTAKSEHGMTFLSLLTRLRQACCDPGLLPWINQSWESSGKIQVLLDRLEEVAASGRRAVVFSQFVTLLERLEKALDTRFPDVERYSLTGRTRDRAEPVKQFQKLKKAGFMLVSLKAGGTGITLTNADYVFLLDPWWNPAVEEQAIDRVHRIGKTGSVFVYRLVATQSIEQKIQMLQAEKRALFGEAIGSATGGDNFGEYCGSLRELLAMLPEDVAAEQKA</sequence>
<dbReference type="GO" id="GO:0004386">
    <property type="term" value="F:helicase activity"/>
    <property type="evidence" value="ECO:0007669"/>
    <property type="project" value="UniProtKB-KW"/>
</dbReference>
<evidence type="ECO:0000259" key="3">
    <source>
        <dbReference type="PROSITE" id="PS51192"/>
    </source>
</evidence>
<dbReference type="InterPro" id="IPR049730">
    <property type="entry name" value="SNF2/RAD54-like_C"/>
</dbReference>
<evidence type="ECO:0000259" key="4">
    <source>
        <dbReference type="PROSITE" id="PS51194"/>
    </source>
</evidence>
<dbReference type="InterPro" id="IPR038718">
    <property type="entry name" value="SNF2-like_sf"/>
</dbReference>
<dbReference type="InterPro" id="IPR027417">
    <property type="entry name" value="P-loop_NTPase"/>
</dbReference>
<keyword evidence="6" id="KW-1185">Reference proteome</keyword>
<dbReference type="AlphaFoldDB" id="A0AAQ3L8U4"/>